<feature type="non-terminal residue" evidence="2">
    <location>
        <position position="257"/>
    </location>
</feature>
<proteinExistence type="predicted"/>
<gene>
    <name evidence="2" type="ORF">ASIM_LOCUS7003</name>
</gene>
<feature type="compositionally biased region" description="Basic and acidic residues" evidence="1">
    <location>
        <begin position="53"/>
        <end position="66"/>
    </location>
</feature>
<organism evidence="2 3">
    <name type="scientific">Anisakis simplex</name>
    <name type="common">Herring worm</name>
    <dbReference type="NCBI Taxonomy" id="6269"/>
    <lineage>
        <taxon>Eukaryota</taxon>
        <taxon>Metazoa</taxon>
        <taxon>Ecdysozoa</taxon>
        <taxon>Nematoda</taxon>
        <taxon>Chromadorea</taxon>
        <taxon>Rhabditida</taxon>
        <taxon>Spirurina</taxon>
        <taxon>Ascaridomorpha</taxon>
        <taxon>Ascaridoidea</taxon>
        <taxon>Anisakidae</taxon>
        <taxon>Anisakis</taxon>
        <taxon>Anisakis simplex complex</taxon>
    </lineage>
</organism>
<reference evidence="2 3" key="1">
    <citation type="submission" date="2018-11" db="EMBL/GenBank/DDBJ databases">
        <authorList>
            <consortium name="Pathogen Informatics"/>
        </authorList>
    </citation>
    <scope>NUCLEOTIDE SEQUENCE [LARGE SCALE GENOMIC DNA]</scope>
</reference>
<feature type="compositionally biased region" description="Basic and acidic residues" evidence="1">
    <location>
        <begin position="247"/>
        <end position="257"/>
    </location>
</feature>
<feature type="region of interest" description="Disordered" evidence="1">
    <location>
        <begin position="82"/>
        <end position="101"/>
    </location>
</feature>
<sequence>MSSKCIDITKKVVTDEENDEKISSTKSKSGKQDLCEGTTHSVLSVQPSMALNRQDDDGVNDSKSREQTALVGLENISTASAAVSVESNPSSSVLVSEKPSEQLSKSLIMEQVKEPTPRVASKTLVELSIESSVTSQHDVQPEKPVDDVEEESVEARQIEVPKRVSRVKKDADNMSMQHLPVVKSSKESVPEEAISIAANVKDDSRQKLVSKDDRTQKTLKQSPSVPSQTKSRQTNVRKSIDETVTDAGKREDSGVGS</sequence>
<feature type="compositionally biased region" description="Polar residues" evidence="1">
    <location>
        <begin position="82"/>
        <end position="94"/>
    </location>
</feature>
<evidence type="ECO:0000256" key="1">
    <source>
        <dbReference type="SAM" id="MobiDB-lite"/>
    </source>
</evidence>
<feature type="compositionally biased region" description="Polar residues" evidence="1">
    <location>
        <begin position="218"/>
        <end position="237"/>
    </location>
</feature>
<evidence type="ECO:0000313" key="2">
    <source>
        <dbReference type="EMBL" id="VDK28293.1"/>
    </source>
</evidence>
<dbReference type="AlphaFoldDB" id="A0A3P6PG42"/>
<keyword evidence="3" id="KW-1185">Reference proteome</keyword>
<accession>A0A3P6PG42</accession>
<name>A0A3P6PG42_ANISI</name>
<dbReference type="EMBL" id="UYRR01016180">
    <property type="protein sequence ID" value="VDK28293.1"/>
    <property type="molecule type" value="Genomic_DNA"/>
</dbReference>
<dbReference type="Proteomes" id="UP000267096">
    <property type="component" value="Unassembled WGS sequence"/>
</dbReference>
<protein>
    <submittedName>
        <fullName evidence="2">Uncharacterized protein</fullName>
    </submittedName>
</protein>
<feature type="region of interest" description="Disordered" evidence="1">
    <location>
        <begin position="14"/>
        <end position="66"/>
    </location>
</feature>
<feature type="compositionally biased region" description="Basic and acidic residues" evidence="1">
    <location>
        <begin position="153"/>
        <end position="172"/>
    </location>
</feature>
<feature type="region of interest" description="Disordered" evidence="1">
    <location>
        <begin position="131"/>
        <end position="257"/>
    </location>
</feature>
<feature type="compositionally biased region" description="Polar residues" evidence="1">
    <location>
        <begin position="38"/>
        <end position="51"/>
    </location>
</feature>
<feature type="compositionally biased region" description="Basic and acidic residues" evidence="1">
    <location>
        <begin position="200"/>
        <end position="216"/>
    </location>
</feature>
<evidence type="ECO:0000313" key="3">
    <source>
        <dbReference type="Proteomes" id="UP000267096"/>
    </source>
</evidence>